<proteinExistence type="inferred from homology"/>
<keyword evidence="3" id="KW-0349">Heme</keyword>
<evidence type="ECO:0000313" key="15">
    <source>
        <dbReference type="Proteomes" id="UP000241890"/>
    </source>
</evidence>
<evidence type="ECO:0000256" key="10">
    <source>
        <dbReference type="ARBA" id="ARBA00023136"/>
    </source>
</evidence>
<evidence type="ECO:0000259" key="13">
    <source>
        <dbReference type="PROSITE" id="PS50255"/>
    </source>
</evidence>
<dbReference type="InterPro" id="IPR005804">
    <property type="entry name" value="FA_desaturase_dom"/>
</dbReference>
<dbReference type="InParanoid" id="A0A2R5G7H6"/>
<comment type="caution">
    <text evidence="14">The sequence shown here is derived from an EMBL/GenBank/DDBJ whole genome shotgun (WGS) entry which is preliminary data.</text>
</comment>
<evidence type="ECO:0000313" key="14">
    <source>
        <dbReference type="EMBL" id="GBG26997.1"/>
    </source>
</evidence>
<keyword evidence="7" id="KW-0560">Oxidoreductase</keyword>
<dbReference type="Proteomes" id="UP000241890">
    <property type="component" value="Unassembled WGS sequence"/>
</dbReference>
<evidence type="ECO:0000256" key="6">
    <source>
        <dbReference type="ARBA" id="ARBA00022989"/>
    </source>
</evidence>
<dbReference type="GO" id="GO:0016717">
    <property type="term" value="F:oxidoreductase activity, acting on paired donors, with oxidation of a pair of donors resulting in the reduction of molecular oxygen to two molecules of water"/>
    <property type="evidence" value="ECO:0007669"/>
    <property type="project" value="TreeGrafter"/>
</dbReference>
<dbReference type="GO" id="GO:0016020">
    <property type="term" value="C:membrane"/>
    <property type="evidence" value="ECO:0007669"/>
    <property type="project" value="UniProtKB-SubCell"/>
</dbReference>
<evidence type="ECO:0000256" key="1">
    <source>
        <dbReference type="ARBA" id="ARBA00004141"/>
    </source>
</evidence>
<feature type="region of interest" description="Disordered" evidence="11">
    <location>
        <begin position="1"/>
        <end position="27"/>
    </location>
</feature>
<evidence type="ECO:0000256" key="12">
    <source>
        <dbReference type="SAM" id="Phobius"/>
    </source>
</evidence>
<dbReference type="PANTHER" id="PTHR19353">
    <property type="entry name" value="FATTY ACID DESATURASE 2"/>
    <property type="match status" value="1"/>
</dbReference>
<dbReference type="EMBL" id="BEYU01000027">
    <property type="protein sequence ID" value="GBG26997.1"/>
    <property type="molecule type" value="Genomic_DNA"/>
</dbReference>
<protein>
    <submittedName>
        <fullName evidence="14">Fatty acid desaturase 3</fullName>
    </submittedName>
</protein>
<dbReference type="GO" id="GO:0020037">
    <property type="term" value="F:heme binding"/>
    <property type="evidence" value="ECO:0007669"/>
    <property type="project" value="InterPro"/>
</dbReference>
<keyword evidence="10 12" id="KW-0472">Membrane</keyword>
<dbReference type="Gene3D" id="3.10.120.10">
    <property type="entry name" value="Cytochrome b5-like heme/steroid binding domain"/>
    <property type="match status" value="1"/>
</dbReference>
<dbReference type="PROSITE" id="PS00191">
    <property type="entry name" value="CYTOCHROME_B5_1"/>
    <property type="match status" value="1"/>
</dbReference>
<dbReference type="PIRSF" id="PIRSF015921">
    <property type="entry name" value="FA_sphinglp_des"/>
    <property type="match status" value="1"/>
</dbReference>
<dbReference type="Pfam" id="PF00487">
    <property type="entry name" value="FA_desaturase"/>
    <property type="match status" value="1"/>
</dbReference>
<dbReference type="Pfam" id="PF00173">
    <property type="entry name" value="Cyt-b5"/>
    <property type="match status" value="1"/>
</dbReference>
<dbReference type="InterPro" id="IPR012171">
    <property type="entry name" value="Fatty_acid_desaturase"/>
</dbReference>
<accession>A0A2R5G7H6</accession>
<gene>
    <name evidence="14" type="ORF">FCC1311_084241</name>
</gene>
<dbReference type="InterPro" id="IPR018506">
    <property type="entry name" value="Cyt_B5_heme-BS"/>
</dbReference>
<reference evidence="14 15" key="1">
    <citation type="submission" date="2017-12" db="EMBL/GenBank/DDBJ databases">
        <title>Sequencing, de novo assembly and annotation of complete genome of a new Thraustochytrid species, strain FCC1311.</title>
        <authorList>
            <person name="Sedici K."/>
            <person name="Godart F."/>
            <person name="Aiese Cigliano R."/>
            <person name="Sanseverino W."/>
            <person name="Barakat M."/>
            <person name="Ortet P."/>
            <person name="Marechal E."/>
            <person name="Cagnac O."/>
            <person name="Amato A."/>
        </authorList>
    </citation>
    <scope>NUCLEOTIDE SEQUENCE [LARGE SCALE GENOMIC DNA]</scope>
</reference>
<dbReference type="PANTHER" id="PTHR19353:SF88">
    <property type="entry name" value="DELTA(5) FATTY ACID DESATURASE FAT-4"/>
    <property type="match status" value="1"/>
</dbReference>
<dbReference type="GO" id="GO:0006629">
    <property type="term" value="P:lipid metabolic process"/>
    <property type="evidence" value="ECO:0007669"/>
    <property type="project" value="UniProtKB-KW"/>
</dbReference>
<keyword evidence="15" id="KW-1185">Reference proteome</keyword>
<evidence type="ECO:0000256" key="5">
    <source>
        <dbReference type="ARBA" id="ARBA00022723"/>
    </source>
</evidence>
<evidence type="ECO:0000256" key="7">
    <source>
        <dbReference type="ARBA" id="ARBA00023002"/>
    </source>
</evidence>
<evidence type="ECO:0000256" key="9">
    <source>
        <dbReference type="ARBA" id="ARBA00023098"/>
    </source>
</evidence>
<organism evidence="14 15">
    <name type="scientific">Hondaea fermentalgiana</name>
    <dbReference type="NCBI Taxonomy" id="2315210"/>
    <lineage>
        <taxon>Eukaryota</taxon>
        <taxon>Sar</taxon>
        <taxon>Stramenopiles</taxon>
        <taxon>Bigyra</taxon>
        <taxon>Labyrinthulomycetes</taxon>
        <taxon>Thraustochytrida</taxon>
        <taxon>Thraustochytriidae</taxon>
        <taxon>Hondaea</taxon>
    </lineage>
</organism>
<dbReference type="InterPro" id="IPR036400">
    <property type="entry name" value="Cyt_B5-like_heme/steroid_sf"/>
</dbReference>
<keyword evidence="6 12" id="KW-1133">Transmembrane helix</keyword>
<evidence type="ECO:0000256" key="4">
    <source>
        <dbReference type="ARBA" id="ARBA00022692"/>
    </source>
</evidence>
<dbReference type="SUPFAM" id="SSF55856">
    <property type="entry name" value="Cytochrome b5-like heme/steroid binding domain"/>
    <property type="match status" value="1"/>
</dbReference>
<feature type="transmembrane region" description="Helical" evidence="12">
    <location>
        <begin position="145"/>
        <end position="171"/>
    </location>
</feature>
<evidence type="ECO:0000256" key="8">
    <source>
        <dbReference type="ARBA" id="ARBA00023004"/>
    </source>
</evidence>
<evidence type="ECO:0000256" key="11">
    <source>
        <dbReference type="SAM" id="MobiDB-lite"/>
    </source>
</evidence>
<comment type="similarity">
    <text evidence="2">Belongs to the fatty acid desaturase type 1 family.</text>
</comment>
<dbReference type="GO" id="GO:0046872">
    <property type="term" value="F:metal ion binding"/>
    <property type="evidence" value="ECO:0007669"/>
    <property type="project" value="UniProtKB-KW"/>
</dbReference>
<dbReference type="OrthoDB" id="260091at2759"/>
<keyword evidence="5" id="KW-0479">Metal-binding</keyword>
<keyword evidence="8" id="KW-0408">Iron</keyword>
<feature type="transmembrane region" description="Helical" evidence="12">
    <location>
        <begin position="326"/>
        <end position="345"/>
    </location>
</feature>
<comment type="subcellular location">
    <subcellularLocation>
        <location evidence="1">Membrane</location>
        <topology evidence="1">Multi-pass membrane protein</topology>
    </subcellularLocation>
</comment>
<evidence type="ECO:0000256" key="2">
    <source>
        <dbReference type="ARBA" id="ARBA00009295"/>
    </source>
</evidence>
<dbReference type="CDD" id="cd03506">
    <property type="entry name" value="Delta6-FADS-like"/>
    <property type="match status" value="1"/>
</dbReference>
<name>A0A2R5G7H6_9STRA</name>
<feature type="transmembrane region" description="Helical" evidence="12">
    <location>
        <begin position="258"/>
        <end position="281"/>
    </location>
</feature>
<sequence length="457" mass="52001">MGRGAQQDQRGGATPATGKLRGVGGAEAEEQEKQWVLIDNVEYDVTNFMRRHPGGSVIRYGLANTGADATEMYKAFHLRSKKANLILKSLPKREPQCKIQPGQSISEDSEEGKINRAFVEFEEQLKADGFFQTSKTHAFMRAAELVVLFVLGLYAFSQGYTVTAVLLHGLFGGRCGWLQHEAGHGSLVDSVWLGHRIQHVLIGFGLGTSGHLWRVMHNKHHSATQKVGHDLDIDTAPVVSFFKTAVEKSKFRTPMLPMWARVQAFTFLPLTSGVFVMWFWLGLLHPRHVLRNGLWEEGLYMLSSHIVRTLLVQQCTGWSLLSSYMIGYWASMWVSGMYLFGHFSLSHTHKDVVERDVHKSWLRYALEHTVDIDPGFWPVDWIMGYLNCQVIHHLWPQMPQFHQPEVSRRLTQFCETHGLEYEKVSYLTAWKMTLGNLHEVGRHYAQNGGIDKTLKVD</sequence>
<feature type="domain" description="Cytochrome b5 heme-binding" evidence="13">
    <location>
        <begin position="30"/>
        <end position="90"/>
    </location>
</feature>
<dbReference type="AlphaFoldDB" id="A0A2R5G7H6"/>
<keyword evidence="9" id="KW-0443">Lipid metabolism</keyword>
<feature type="compositionally biased region" description="Low complexity" evidence="11">
    <location>
        <begin position="1"/>
        <end position="13"/>
    </location>
</feature>
<evidence type="ECO:0000256" key="3">
    <source>
        <dbReference type="ARBA" id="ARBA00022617"/>
    </source>
</evidence>
<dbReference type="InterPro" id="IPR001199">
    <property type="entry name" value="Cyt_B5-like_heme/steroid-bd"/>
</dbReference>
<keyword evidence="4 12" id="KW-0812">Transmembrane</keyword>
<dbReference type="PROSITE" id="PS50255">
    <property type="entry name" value="CYTOCHROME_B5_2"/>
    <property type="match status" value="1"/>
</dbReference>